<proteinExistence type="predicted"/>
<feature type="transmembrane region" description="Helical" evidence="1">
    <location>
        <begin position="37"/>
        <end position="54"/>
    </location>
</feature>
<dbReference type="InterPro" id="IPR001646">
    <property type="entry name" value="5peptide_repeat"/>
</dbReference>
<organism evidence="2 3">
    <name type="scientific">Amycolatopsis halotolerans</name>
    <dbReference type="NCBI Taxonomy" id="330083"/>
    <lineage>
        <taxon>Bacteria</taxon>
        <taxon>Bacillati</taxon>
        <taxon>Actinomycetota</taxon>
        <taxon>Actinomycetes</taxon>
        <taxon>Pseudonocardiales</taxon>
        <taxon>Pseudonocardiaceae</taxon>
        <taxon>Amycolatopsis</taxon>
    </lineage>
</organism>
<evidence type="ECO:0000256" key="1">
    <source>
        <dbReference type="SAM" id="Phobius"/>
    </source>
</evidence>
<protein>
    <submittedName>
        <fullName evidence="2">Pentapeptide repeat-containing protein</fullName>
    </submittedName>
</protein>
<keyword evidence="3" id="KW-1185">Reference proteome</keyword>
<dbReference type="Proteomes" id="UP001595764">
    <property type="component" value="Unassembled WGS sequence"/>
</dbReference>
<accession>A0ABV7QI92</accession>
<dbReference type="RefSeq" id="WP_377868011.1">
    <property type="nucleotide sequence ID" value="NZ_JBHMAY010000003.1"/>
</dbReference>
<keyword evidence="1" id="KW-0472">Membrane</keyword>
<evidence type="ECO:0000313" key="2">
    <source>
        <dbReference type="EMBL" id="MFC3511584.1"/>
    </source>
</evidence>
<dbReference type="Pfam" id="PF13576">
    <property type="entry name" value="Pentapeptide_3"/>
    <property type="match status" value="1"/>
</dbReference>
<gene>
    <name evidence="2" type="ORF">ACFORO_15515</name>
</gene>
<keyword evidence="1" id="KW-1133">Transmembrane helix</keyword>
<keyword evidence="1" id="KW-0812">Transmembrane</keyword>
<dbReference type="EMBL" id="JBHRWI010000020">
    <property type="protein sequence ID" value="MFC3511584.1"/>
    <property type="molecule type" value="Genomic_DNA"/>
</dbReference>
<evidence type="ECO:0000313" key="3">
    <source>
        <dbReference type="Proteomes" id="UP001595764"/>
    </source>
</evidence>
<reference evidence="3" key="1">
    <citation type="journal article" date="2019" name="Int. J. Syst. Evol. Microbiol.">
        <title>The Global Catalogue of Microorganisms (GCM) 10K type strain sequencing project: providing services to taxonomists for standard genome sequencing and annotation.</title>
        <authorList>
            <consortium name="The Broad Institute Genomics Platform"/>
            <consortium name="The Broad Institute Genome Sequencing Center for Infectious Disease"/>
            <person name="Wu L."/>
            <person name="Ma J."/>
        </authorList>
    </citation>
    <scope>NUCLEOTIDE SEQUENCE [LARGE SCALE GENOMIC DNA]</scope>
    <source>
        <strain evidence="3">CGMCC 4.7682</strain>
    </source>
</reference>
<name>A0ABV7QI92_9PSEU</name>
<sequence>MRSPLLWTLIASVALLCGVGGWLLTDPATSRSDALKTAGLAGGAVVALYALWLNDRRRRVEEARQVIEQQRHDVDRERISDERFAKSVELLGHEADQVRVGALHALAGLARTRPEYRQTVLDVLCSYLRRPFTHSRYENPEKSGTPEEERELQVRLTAQRLVRDLLPPSDVDGPGPDLDLTGAVLEYFDISRRRIGGLLLRHASLYSSTNLSNSVFTGQVYFTTAGTGRGRLIGVFRCRNATFLDRAWFSGTAFSERANFSDTAFKGPTTFKGATFAKEVLFDGATFADSAELQLPDGWKLEPRNGGYVAVPI</sequence>
<dbReference type="Gene3D" id="2.160.20.80">
    <property type="entry name" value="E3 ubiquitin-protein ligase SopA"/>
    <property type="match status" value="1"/>
</dbReference>
<comment type="caution">
    <text evidence="2">The sequence shown here is derived from an EMBL/GenBank/DDBJ whole genome shotgun (WGS) entry which is preliminary data.</text>
</comment>